<accession>A0A0F9PAD8</accession>
<evidence type="ECO:0008006" key="2">
    <source>
        <dbReference type="Google" id="ProtNLM"/>
    </source>
</evidence>
<protein>
    <recommendedName>
        <fullName evidence="2">Terminase large subunit gp17-like C-terminal domain-containing protein</fullName>
    </recommendedName>
</protein>
<gene>
    <name evidence="1" type="ORF">LCGC14_1162800</name>
</gene>
<evidence type="ECO:0000313" key="1">
    <source>
        <dbReference type="EMBL" id="KKM97950.1"/>
    </source>
</evidence>
<comment type="caution">
    <text evidence="1">The sequence shown here is derived from an EMBL/GenBank/DDBJ whole genome shotgun (WGS) entry which is preliminary data.</text>
</comment>
<proteinExistence type="predicted"/>
<reference evidence="1" key="1">
    <citation type="journal article" date="2015" name="Nature">
        <title>Complex archaea that bridge the gap between prokaryotes and eukaryotes.</title>
        <authorList>
            <person name="Spang A."/>
            <person name="Saw J.H."/>
            <person name="Jorgensen S.L."/>
            <person name="Zaremba-Niedzwiedzka K."/>
            <person name="Martijn J."/>
            <person name="Lind A.E."/>
            <person name="van Eijk R."/>
            <person name="Schleper C."/>
            <person name="Guy L."/>
            <person name="Ettema T.J."/>
        </authorList>
    </citation>
    <scope>NUCLEOTIDE SEQUENCE</scope>
</reference>
<name>A0A0F9PAD8_9ZZZZ</name>
<dbReference type="AlphaFoldDB" id="A0A0F9PAD8"/>
<sequence length="172" mass="19629">MLIIPNSSIKKEIITPDHCYGIYRNSISHFAAKTFITCEPVDYIHNWHIDYICEYLQAVIDGNLTRLIITIPPGYMKSVLVNIAFSAYILGINPKERIISTSHSSGLTLRMSNKTRDVMKSDWYKKTFPNTILQKQIEDTQSYFKTTEKGFRQATSMLAKITGDSADLLIID</sequence>
<organism evidence="1">
    <name type="scientific">marine sediment metagenome</name>
    <dbReference type="NCBI Taxonomy" id="412755"/>
    <lineage>
        <taxon>unclassified sequences</taxon>
        <taxon>metagenomes</taxon>
        <taxon>ecological metagenomes</taxon>
    </lineage>
</organism>
<feature type="non-terminal residue" evidence="1">
    <location>
        <position position="172"/>
    </location>
</feature>
<dbReference type="EMBL" id="LAZR01005686">
    <property type="protein sequence ID" value="KKM97950.1"/>
    <property type="molecule type" value="Genomic_DNA"/>
</dbReference>